<evidence type="ECO:0000313" key="3">
    <source>
        <dbReference type="EMBL" id="CAB3226071.1"/>
    </source>
</evidence>
<evidence type="ECO:0000259" key="2">
    <source>
        <dbReference type="Pfam" id="PF25298"/>
    </source>
</evidence>
<protein>
    <recommendedName>
        <fullName evidence="2">FP protein C-terminal domain-containing protein</fullName>
    </recommendedName>
</protein>
<dbReference type="AlphaFoldDB" id="A0A8S0Z1Q2"/>
<comment type="caution">
    <text evidence="3">The sequence shown here is derived from an EMBL/GenBank/DDBJ whole genome shotgun (WGS) entry which is preliminary data.</text>
</comment>
<proteinExistence type="predicted"/>
<dbReference type="InterPro" id="IPR057251">
    <property type="entry name" value="FP_C"/>
</dbReference>
<dbReference type="Gene3D" id="1.20.5.340">
    <property type="match status" value="1"/>
</dbReference>
<sequence length="305" mass="34955">MCINVCNMSVEKKKNWRCPDCCAGKKKVGDNSSTPVRPADDNVTLRKKCNENPDDTLHVEVRQLTEEVRLLTREIASLKGRLENATSGLTSCQARLDELASTTASNDSRLKTLEGRDKEVKLLENKVIELQQEMNFQSQQHLRNEMELAGIPECNNENLQHIALLAAKKKIGVDLSDCDIDWVTRVGPRVKRATTITENDTTFPRPIVMRLLRRNKRDQLIKASKSRRNVNSSDLDVPGKSYKVFYNERLTKENRMLFRETRTKAKEHDYSYCWVTQGNIFVKQREGKAAQPVRSFDDLARIFGI</sequence>
<organism evidence="3 4">
    <name type="scientific">Arctia plantaginis</name>
    <name type="common">Wood tiger moth</name>
    <name type="synonym">Phalaena plantaginis</name>
    <dbReference type="NCBI Taxonomy" id="874455"/>
    <lineage>
        <taxon>Eukaryota</taxon>
        <taxon>Metazoa</taxon>
        <taxon>Ecdysozoa</taxon>
        <taxon>Arthropoda</taxon>
        <taxon>Hexapoda</taxon>
        <taxon>Insecta</taxon>
        <taxon>Pterygota</taxon>
        <taxon>Neoptera</taxon>
        <taxon>Endopterygota</taxon>
        <taxon>Lepidoptera</taxon>
        <taxon>Glossata</taxon>
        <taxon>Ditrysia</taxon>
        <taxon>Noctuoidea</taxon>
        <taxon>Erebidae</taxon>
        <taxon>Arctiinae</taxon>
        <taxon>Arctia</taxon>
    </lineage>
</organism>
<dbReference type="Proteomes" id="UP000494256">
    <property type="component" value="Unassembled WGS sequence"/>
</dbReference>
<evidence type="ECO:0000256" key="1">
    <source>
        <dbReference type="SAM" id="Coils"/>
    </source>
</evidence>
<feature type="coiled-coil region" evidence="1">
    <location>
        <begin position="113"/>
        <end position="140"/>
    </location>
</feature>
<dbReference type="EMBL" id="CADEBD010000226">
    <property type="protein sequence ID" value="CAB3226071.1"/>
    <property type="molecule type" value="Genomic_DNA"/>
</dbReference>
<feature type="domain" description="FP protein C-terminal" evidence="2">
    <location>
        <begin position="251"/>
        <end position="302"/>
    </location>
</feature>
<reference evidence="3 4" key="1">
    <citation type="submission" date="2020-04" db="EMBL/GenBank/DDBJ databases">
        <authorList>
            <person name="Wallbank WR R."/>
            <person name="Pardo Diaz C."/>
            <person name="Kozak K."/>
            <person name="Martin S."/>
            <person name="Jiggins C."/>
            <person name="Moest M."/>
            <person name="Warren A I."/>
            <person name="Byers J.R.P. K."/>
            <person name="Montejo-Kovacevich G."/>
            <person name="Yen C E."/>
        </authorList>
    </citation>
    <scope>NUCLEOTIDE SEQUENCE [LARGE SCALE GENOMIC DNA]</scope>
</reference>
<dbReference type="Pfam" id="PF25298">
    <property type="entry name" value="Baculo_FP_2nd"/>
    <property type="match status" value="1"/>
</dbReference>
<accession>A0A8S0Z1Q2</accession>
<evidence type="ECO:0000313" key="4">
    <source>
        <dbReference type="Proteomes" id="UP000494256"/>
    </source>
</evidence>
<keyword evidence="1" id="KW-0175">Coiled coil</keyword>
<name>A0A8S0Z1Q2_ARCPL</name>
<gene>
    <name evidence="3" type="ORF">APLA_LOCUS2540</name>
</gene>